<reference evidence="1 2" key="1">
    <citation type="submission" date="2016-01" db="EMBL/GenBank/DDBJ databases">
        <title>Streptomyces amritsarensis strain MTCC 11845 genome sequencing and assembly.</title>
        <authorList>
            <person name="Sharma D."/>
            <person name="Nair G.R."/>
            <person name="Kaur G."/>
            <person name="Manhas R.K."/>
            <person name="Mayilraj S."/>
        </authorList>
    </citation>
    <scope>NUCLEOTIDE SEQUENCE [LARGE SCALE GENOMIC DNA]</scope>
    <source>
        <strain evidence="1 2">MTCC 11845</strain>
    </source>
</reference>
<organism evidence="1 2">
    <name type="scientific">Streptomyces amritsarensis</name>
    <dbReference type="NCBI Taxonomy" id="681158"/>
    <lineage>
        <taxon>Bacteria</taxon>
        <taxon>Bacillati</taxon>
        <taxon>Actinomycetota</taxon>
        <taxon>Actinomycetes</taxon>
        <taxon>Kitasatosporales</taxon>
        <taxon>Streptomycetaceae</taxon>
        <taxon>Streptomyces</taxon>
    </lineage>
</organism>
<dbReference type="EMBL" id="MQUR01000048">
    <property type="protein sequence ID" value="OLZ63586.1"/>
    <property type="molecule type" value="Genomic_DNA"/>
</dbReference>
<dbReference type="Proteomes" id="UP000187151">
    <property type="component" value="Unassembled WGS sequence"/>
</dbReference>
<gene>
    <name evidence="1" type="ORF">AVW11_20390</name>
</gene>
<protein>
    <submittedName>
        <fullName evidence="1">Uncharacterized protein</fullName>
    </submittedName>
</protein>
<keyword evidence="2" id="KW-1185">Reference proteome</keyword>
<sequence>MPFPHPDSYAAEDVEQWARQPQSADFADDLAYAEAWARWDDEGEEREDRKTAGAVVLRENGCGFRTLLVITGPLADTVWWDGRATCDRIVPLSFDHPGGAPPLTFREWR</sequence>
<comment type="caution">
    <text evidence="1">The sequence shown here is derived from an EMBL/GenBank/DDBJ whole genome shotgun (WGS) entry which is preliminary data.</text>
</comment>
<proteinExistence type="predicted"/>
<dbReference type="RefSeq" id="WP_076045165.1">
    <property type="nucleotide sequence ID" value="NZ_MQUR01000048.1"/>
</dbReference>
<accession>A0ABX3G0B8</accession>
<name>A0ABX3G0B8_9ACTN</name>
<evidence type="ECO:0000313" key="1">
    <source>
        <dbReference type="EMBL" id="OLZ63586.1"/>
    </source>
</evidence>
<evidence type="ECO:0000313" key="2">
    <source>
        <dbReference type="Proteomes" id="UP000187151"/>
    </source>
</evidence>